<dbReference type="OrthoDB" id="5379552at2"/>
<feature type="chain" id="PRO_5017237133" evidence="1">
    <location>
        <begin position="39"/>
        <end position="462"/>
    </location>
</feature>
<evidence type="ECO:0000256" key="1">
    <source>
        <dbReference type="SAM" id="SignalP"/>
    </source>
</evidence>
<dbReference type="EMBL" id="RAWE01000011">
    <property type="protein sequence ID" value="RKH06382.1"/>
    <property type="molecule type" value="Genomic_DNA"/>
</dbReference>
<feature type="signal peptide" evidence="1">
    <location>
        <begin position="1"/>
        <end position="38"/>
    </location>
</feature>
<evidence type="ECO:0000313" key="2">
    <source>
        <dbReference type="EMBL" id="RKH06382.1"/>
    </source>
</evidence>
<dbReference type="RefSeq" id="WP_120601438.1">
    <property type="nucleotide sequence ID" value="NZ_JABFJX010000158.1"/>
</dbReference>
<keyword evidence="1" id="KW-0732">Signal</keyword>
<keyword evidence="3" id="KW-1185">Reference proteome</keyword>
<evidence type="ECO:0000313" key="3">
    <source>
        <dbReference type="Proteomes" id="UP000268313"/>
    </source>
</evidence>
<dbReference type="Proteomes" id="UP000268313">
    <property type="component" value="Unassembled WGS sequence"/>
</dbReference>
<accession>A0A3A8KVG5</accession>
<organism evidence="2 3">
    <name type="scientific">Corallococcus carmarthensis</name>
    <dbReference type="NCBI Taxonomy" id="2316728"/>
    <lineage>
        <taxon>Bacteria</taxon>
        <taxon>Pseudomonadati</taxon>
        <taxon>Myxococcota</taxon>
        <taxon>Myxococcia</taxon>
        <taxon>Myxococcales</taxon>
        <taxon>Cystobacterineae</taxon>
        <taxon>Myxococcaceae</taxon>
        <taxon>Corallococcus</taxon>
    </lineage>
</organism>
<reference evidence="3" key="1">
    <citation type="submission" date="2018-09" db="EMBL/GenBank/DDBJ databases">
        <authorList>
            <person name="Livingstone P.G."/>
            <person name="Whitworth D.E."/>
        </authorList>
    </citation>
    <scope>NUCLEOTIDE SEQUENCE [LARGE SCALE GENOMIC DNA]</scope>
    <source>
        <strain evidence="3">CA043D</strain>
    </source>
</reference>
<name>A0A3A8KVG5_9BACT</name>
<proteinExistence type="predicted"/>
<protein>
    <submittedName>
        <fullName evidence="2">Uncharacterized protein</fullName>
    </submittedName>
</protein>
<comment type="caution">
    <text evidence="2">The sequence shown here is derived from an EMBL/GenBank/DDBJ whole genome shotgun (WGS) entry which is preliminary data.</text>
</comment>
<sequence length="462" mass="50028">MPHHSARGLSGLVPSWLRSLTVSSFALGGLLLAAPAHAADPKEEEHPPIATLLDVALEDGELTARILWTDRQEDLPQSSKLVSYDGKDTATAGAEVTPKAGEISQVKVFGALDKPWDTGWAQKLVLEDPKGEPLFTQPYDVNLDCADDKECSLTVSAGVTSDKDVIHVSGQLDAVLTELDAKYGQGEYDLVQEVTKNFPHLRGEALVYVQQWYWWYPIIGPCTCGWTTTTTRTPTTTQSILVSYPNRSLYGWNGPGAKHTLSANALTTYPVTLNRTVTGTSQLSLNLRCSRRIYYYWWDIIIHRPGGLFPVPFPFPVSVPCTSPCQARFDHMGRVTGRTTISGVATAREAGTWRVNGGSPYINQLITQNNAFDTGATAVSYSNTGAYNTVSTSGQVTVPSTSSFASAITTNGYAQAIHGQLTCPQIPALAGRTVSDYGTTQGTPHLFSLYWSVLSFAASFPP</sequence>
<gene>
    <name evidence="2" type="ORF">D7X32_05490</name>
</gene>
<dbReference type="AlphaFoldDB" id="A0A3A8KVG5"/>